<gene>
    <name evidence="1" type="ORF">CNMCM6805_005899</name>
</gene>
<sequence length="132" mass="14664">MTFVLREAHSEDASAMAQVMVAAYQDHPIWKRMMHCVPVPEQIGFVEETLQQRFESSGTFSYTVIEDAYSGVVAWAGLTYPSQECILDKSAEQQAKIALPNGVDEMAAKDFFEALSPPLEKYGYNPKEHGGA</sequence>
<keyword evidence="2" id="KW-1185">Reference proteome</keyword>
<protein>
    <submittedName>
        <fullName evidence="1">Uncharacterized protein</fullName>
    </submittedName>
</protein>
<dbReference type="EMBL" id="JAAAPX010000033">
    <property type="protein sequence ID" value="KAF4239240.1"/>
    <property type="molecule type" value="Genomic_DNA"/>
</dbReference>
<evidence type="ECO:0000313" key="2">
    <source>
        <dbReference type="Proteomes" id="UP000653565"/>
    </source>
</evidence>
<proteinExistence type="predicted"/>
<dbReference type="SUPFAM" id="SSF55729">
    <property type="entry name" value="Acyl-CoA N-acyltransferases (Nat)"/>
    <property type="match status" value="1"/>
</dbReference>
<accession>A0A8H4GPP9</accession>
<evidence type="ECO:0000313" key="1">
    <source>
        <dbReference type="EMBL" id="KAF4239240.1"/>
    </source>
</evidence>
<reference evidence="1" key="1">
    <citation type="journal article" date="2020" name="bioRxiv">
        <title>Genomic and phenotypic heterogeneity of clinical isolates of the human pathogens Aspergillus fumigatus, Aspergillus lentulus and Aspergillus fumigatiaffinis.</title>
        <authorList>
            <person name="dos Santos R.A.C."/>
            <person name="Steenwyk J.L."/>
            <person name="Rivero-Menendez O."/>
            <person name="Mead M.E."/>
            <person name="Silva L.P."/>
            <person name="Bastos R.W."/>
            <person name="Alastruey-Izquierdo A."/>
            <person name="Goldman G.H."/>
            <person name="Rokas A."/>
        </authorList>
    </citation>
    <scope>NUCLEOTIDE SEQUENCE</scope>
    <source>
        <strain evidence="1">CNM-CM6805</strain>
    </source>
</reference>
<dbReference type="OrthoDB" id="4738875at2759"/>
<dbReference type="InterPro" id="IPR016181">
    <property type="entry name" value="Acyl_CoA_acyltransferase"/>
</dbReference>
<comment type="caution">
    <text evidence="1">The sequence shown here is derived from an EMBL/GenBank/DDBJ whole genome shotgun (WGS) entry which is preliminary data.</text>
</comment>
<organism evidence="1 2">
    <name type="scientific">Aspergillus fumigatiaffinis</name>
    <dbReference type="NCBI Taxonomy" id="340414"/>
    <lineage>
        <taxon>Eukaryota</taxon>
        <taxon>Fungi</taxon>
        <taxon>Dikarya</taxon>
        <taxon>Ascomycota</taxon>
        <taxon>Pezizomycotina</taxon>
        <taxon>Eurotiomycetes</taxon>
        <taxon>Eurotiomycetidae</taxon>
        <taxon>Eurotiales</taxon>
        <taxon>Aspergillaceae</taxon>
        <taxon>Aspergillus</taxon>
        <taxon>Aspergillus subgen. Fumigati</taxon>
    </lineage>
</organism>
<reference evidence="1" key="2">
    <citation type="submission" date="2020-04" db="EMBL/GenBank/DDBJ databases">
        <authorList>
            <person name="Santos R.A.C."/>
            <person name="Steenwyk J.L."/>
            <person name="Rivero-Menendez O."/>
            <person name="Mead M.E."/>
            <person name="Silva L.P."/>
            <person name="Bastos R.W."/>
            <person name="Alastruey-Izquierdo A."/>
            <person name="Goldman G.H."/>
            <person name="Rokas A."/>
        </authorList>
    </citation>
    <scope>NUCLEOTIDE SEQUENCE</scope>
    <source>
        <strain evidence="1">CNM-CM6805</strain>
    </source>
</reference>
<dbReference type="Gene3D" id="3.40.630.30">
    <property type="match status" value="1"/>
</dbReference>
<dbReference type="AlphaFoldDB" id="A0A8H4GPP9"/>
<dbReference type="Proteomes" id="UP000653565">
    <property type="component" value="Unassembled WGS sequence"/>
</dbReference>
<name>A0A8H4GPP9_9EURO</name>